<accession>F8KTN9</accession>
<protein>
    <recommendedName>
        <fullName evidence="5">DUF1104 domain-containing protein</fullName>
    </recommendedName>
</protein>
<evidence type="ECO:0000256" key="2">
    <source>
        <dbReference type="SAM" id="SignalP"/>
    </source>
</evidence>
<dbReference type="AlphaFoldDB" id="F8KTN9"/>
<gene>
    <name evidence="3" type="ordered locus">HBZC1_12230</name>
</gene>
<evidence type="ECO:0008006" key="5">
    <source>
        <dbReference type="Google" id="ProtNLM"/>
    </source>
</evidence>
<dbReference type="Proteomes" id="UP000008387">
    <property type="component" value="Chromosome"/>
</dbReference>
<evidence type="ECO:0000313" key="3">
    <source>
        <dbReference type="EMBL" id="CCB80209.1"/>
    </source>
</evidence>
<dbReference type="InterPro" id="IPR009488">
    <property type="entry name" value="DUF1104"/>
</dbReference>
<name>F8KTN9_HELBC</name>
<dbReference type="RefSeq" id="WP_013890628.1">
    <property type="nucleotide sequence ID" value="NC_015674.1"/>
</dbReference>
<dbReference type="KEGG" id="hbi:HBZC1_12230"/>
<keyword evidence="2" id="KW-0732">Signal</keyword>
<evidence type="ECO:0000256" key="1">
    <source>
        <dbReference type="SAM" id="MobiDB-lite"/>
    </source>
</evidence>
<feature type="signal peptide" evidence="2">
    <location>
        <begin position="1"/>
        <end position="22"/>
    </location>
</feature>
<organism evidence="3 4">
    <name type="scientific">Helicobacter bizzozeronii (strain CIII-1)</name>
    <dbReference type="NCBI Taxonomy" id="1002804"/>
    <lineage>
        <taxon>Bacteria</taxon>
        <taxon>Pseudomonadati</taxon>
        <taxon>Campylobacterota</taxon>
        <taxon>Epsilonproteobacteria</taxon>
        <taxon>Campylobacterales</taxon>
        <taxon>Helicobacteraceae</taxon>
        <taxon>Helicobacter</taxon>
    </lineage>
</organism>
<dbReference type="InterPro" id="IPR038310">
    <property type="entry name" value="DUF1104_sf"/>
</dbReference>
<dbReference type="Pfam" id="PF06518">
    <property type="entry name" value="DUF1104"/>
    <property type="match status" value="1"/>
</dbReference>
<evidence type="ECO:0000313" key="4">
    <source>
        <dbReference type="Proteomes" id="UP000008387"/>
    </source>
</evidence>
<reference evidence="3 4" key="1">
    <citation type="journal article" date="2011" name="J. Bacteriol.">
        <title>Genome sequence of Helicobacter bizzozeronii strain CIII-1, an isolate from human gastric mucosa.</title>
        <authorList>
            <person name="Schott T."/>
            <person name="Rossi M."/>
            <person name="Hanninen M.L."/>
        </authorList>
    </citation>
    <scope>NUCLEOTIDE SEQUENCE [LARGE SCALE GENOMIC DNA]</scope>
    <source>
        <strain evidence="3 4">CIII-1</strain>
    </source>
</reference>
<feature type="chain" id="PRO_5003373835" description="DUF1104 domain-containing protein" evidence="2">
    <location>
        <begin position="23"/>
        <end position="168"/>
    </location>
</feature>
<dbReference type="STRING" id="1002804.HBZC1_12230"/>
<sequence length="168" mass="18737">MKSVKLGLSTLVLASLCSGLWANGVSFKDKSNQELIEMAGKVVPNEVPDYQMELFKRMKGMSAEQKKKFHEQLKEAADKNTENMTMEEFEKRREAIRAAIKARIAKMTRAEYKNSGLSAKSCGCHAKCNCDVAGPCTCGKHGDKHDHKHKPVPEHHEHGDKHESSVIS</sequence>
<dbReference type="HOGENOM" id="CLU_136116_0_0_7"/>
<feature type="region of interest" description="Disordered" evidence="1">
    <location>
        <begin position="140"/>
        <end position="168"/>
    </location>
</feature>
<proteinExistence type="predicted"/>
<dbReference type="eggNOG" id="ENOG502ZUNW">
    <property type="taxonomic scope" value="Bacteria"/>
</dbReference>
<dbReference type="Gene3D" id="1.20.120.1430">
    <property type="entry name" value="HP0721 helical bundle"/>
    <property type="match status" value="1"/>
</dbReference>
<dbReference type="EMBL" id="FR871757">
    <property type="protein sequence ID" value="CCB80209.1"/>
    <property type="molecule type" value="Genomic_DNA"/>
</dbReference>
<keyword evidence="4" id="KW-1185">Reference proteome</keyword>